<evidence type="ECO:0000313" key="2">
    <source>
        <dbReference type="Proteomes" id="UP001153269"/>
    </source>
</evidence>
<accession>A0A9N7VZJ3</accession>
<keyword evidence="2" id="KW-1185">Reference proteome</keyword>
<dbReference type="EMBL" id="CADEAL010004369">
    <property type="protein sequence ID" value="CAB1458052.1"/>
    <property type="molecule type" value="Genomic_DNA"/>
</dbReference>
<dbReference type="Proteomes" id="UP001153269">
    <property type="component" value="Unassembled WGS sequence"/>
</dbReference>
<reference evidence="1" key="1">
    <citation type="submission" date="2020-03" db="EMBL/GenBank/DDBJ databases">
        <authorList>
            <person name="Weist P."/>
        </authorList>
    </citation>
    <scope>NUCLEOTIDE SEQUENCE</scope>
</reference>
<dbReference type="AlphaFoldDB" id="A0A9N7VZJ3"/>
<gene>
    <name evidence="1" type="ORF">PLEPLA_LOCUS45880</name>
</gene>
<proteinExistence type="predicted"/>
<evidence type="ECO:0000313" key="1">
    <source>
        <dbReference type="EMBL" id="CAB1458052.1"/>
    </source>
</evidence>
<sequence length="68" mass="7992">MARALTNHSTTWCRRSTRWETRSLTSARKSPELRDEFGYKRRDSEVAVLEFDCLRSDLEELSLGPEML</sequence>
<protein>
    <submittedName>
        <fullName evidence="1">Uncharacterized protein</fullName>
    </submittedName>
</protein>
<comment type="caution">
    <text evidence="1">The sequence shown here is derived from an EMBL/GenBank/DDBJ whole genome shotgun (WGS) entry which is preliminary data.</text>
</comment>
<organism evidence="1 2">
    <name type="scientific">Pleuronectes platessa</name>
    <name type="common">European plaice</name>
    <dbReference type="NCBI Taxonomy" id="8262"/>
    <lineage>
        <taxon>Eukaryota</taxon>
        <taxon>Metazoa</taxon>
        <taxon>Chordata</taxon>
        <taxon>Craniata</taxon>
        <taxon>Vertebrata</taxon>
        <taxon>Euteleostomi</taxon>
        <taxon>Actinopterygii</taxon>
        <taxon>Neopterygii</taxon>
        <taxon>Teleostei</taxon>
        <taxon>Neoteleostei</taxon>
        <taxon>Acanthomorphata</taxon>
        <taxon>Carangaria</taxon>
        <taxon>Pleuronectiformes</taxon>
        <taxon>Pleuronectoidei</taxon>
        <taxon>Pleuronectidae</taxon>
        <taxon>Pleuronectes</taxon>
    </lineage>
</organism>
<name>A0A9N7VZJ3_PLEPL</name>